<feature type="region of interest" description="Disordered" evidence="4">
    <location>
        <begin position="84"/>
        <end position="145"/>
    </location>
</feature>
<comment type="caution">
    <text evidence="2">Lacks conserved residue(s) required for the propagation of feature annotation.</text>
</comment>
<dbReference type="PROSITE" id="PS50935">
    <property type="entry name" value="SSB"/>
    <property type="match status" value="1"/>
</dbReference>
<dbReference type="GO" id="GO:0009295">
    <property type="term" value="C:nucleoid"/>
    <property type="evidence" value="ECO:0007669"/>
    <property type="project" value="TreeGrafter"/>
</dbReference>
<evidence type="ECO:0000313" key="6">
    <source>
        <dbReference type="Proteomes" id="UP000594508"/>
    </source>
</evidence>
<dbReference type="PANTHER" id="PTHR10302:SF27">
    <property type="entry name" value="SINGLE-STRANDED DNA-BINDING PROTEIN"/>
    <property type="match status" value="1"/>
</dbReference>
<dbReference type="InterPro" id="IPR011344">
    <property type="entry name" value="ssDNA-bd"/>
</dbReference>
<dbReference type="InterPro" id="IPR012340">
    <property type="entry name" value="NA-bd_OB-fold"/>
</dbReference>
<dbReference type="PANTHER" id="PTHR10302">
    <property type="entry name" value="SINGLE-STRANDED DNA-BINDING PROTEIN"/>
    <property type="match status" value="1"/>
</dbReference>
<evidence type="ECO:0000256" key="1">
    <source>
        <dbReference type="ARBA" id="ARBA00023125"/>
    </source>
</evidence>
<keyword evidence="1 2" id="KW-0238">DNA-binding</keyword>
<feature type="compositionally biased region" description="Polar residues" evidence="4">
    <location>
        <begin position="112"/>
        <end position="136"/>
    </location>
</feature>
<evidence type="ECO:0000256" key="3">
    <source>
        <dbReference type="PIRNR" id="PIRNR002070"/>
    </source>
</evidence>
<comment type="subunit">
    <text evidence="2">Homotetramer.</text>
</comment>
<dbReference type="PIRSF" id="PIRSF002070">
    <property type="entry name" value="SSB"/>
    <property type="match status" value="1"/>
</dbReference>
<dbReference type="Proteomes" id="UP000594508">
    <property type="component" value="Chromosome"/>
</dbReference>
<proteinExistence type="inferred from homology"/>
<accession>A0A7S9RE87</accession>
<evidence type="ECO:0000256" key="4">
    <source>
        <dbReference type="SAM" id="MobiDB-lite"/>
    </source>
</evidence>
<dbReference type="GO" id="GO:0006260">
    <property type="term" value="P:DNA replication"/>
    <property type="evidence" value="ECO:0007669"/>
    <property type="project" value="InterPro"/>
</dbReference>
<sequence>MFNKVVIVGNLTRDIELRYTPSGAAIGKSAIAATHKFAINGEKKEDTCFIDISFFGKGAEIANQYLRKGSKLLIEGRLKFEQWTDQNGQNRSKHSIAVESMEMLGSKDGEPQKSNAYQVSSTSQQSQDAQRKSVPQYNDVPDIDVDCVDYDSQDIPF</sequence>
<dbReference type="HAMAP" id="MF_00984">
    <property type="entry name" value="SSB"/>
    <property type="match status" value="1"/>
</dbReference>
<dbReference type="AlphaFoldDB" id="A0A7S9RE87"/>
<dbReference type="GO" id="GO:0003697">
    <property type="term" value="F:single-stranded DNA binding"/>
    <property type="evidence" value="ECO:0007669"/>
    <property type="project" value="UniProtKB-UniRule"/>
</dbReference>
<gene>
    <name evidence="5" type="primary">ssb</name>
    <name evidence="5" type="ORF">CVT00_01075</name>
</gene>
<dbReference type="InterPro" id="IPR000424">
    <property type="entry name" value="Primosome_PriB/ssb"/>
</dbReference>
<dbReference type="Gene3D" id="2.40.50.140">
    <property type="entry name" value="Nucleic acid-binding proteins"/>
    <property type="match status" value="1"/>
</dbReference>
<dbReference type="Pfam" id="PF00436">
    <property type="entry name" value="SSB"/>
    <property type="match status" value="1"/>
</dbReference>
<dbReference type="RefSeq" id="WP_107915611.1">
    <property type="nucleotide sequence ID" value="NZ_CP060707.1"/>
</dbReference>
<dbReference type="EMBL" id="CP060707">
    <property type="protein sequence ID" value="QPH90166.1"/>
    <property type="molecule type" value="Genomic_DNA"/>
</dbReference>
<dbReference type="NCBIfam" id="TIGR00621">
    <property type="entry name" value="ssb"/>
    <property type="match status" value="1"/>
</dbReference>
<evidence type="ECO:0000256" key="2">
    <source>
        <dbReference type="HAMAP-Rule" id="MF_00984"/>
    </source>
</evidence>
<dbReference type="CDD" id="cd04496">
    <property type="entry name" value="SSB_OBF"/>
    <property type="match status" value="1"/>
</dbReference>
<organism evidence="5 6">
    <name type="scientific">Campylobacter concisus</name>
    <dbReference type="NCBI Taxonomy" id="199"/>
    <lineage>
        <taxon>Bacteria</taxon>
        <taxon>Pseudomonadati</taxon>
        <taxon>Campylobacterota</taxon>
        <taxon>Epsilonproteobacteria</taxon>
        <taxon>Campylobacterales</taxon>
        <taxon>Campylobacteraceae</taxon>
        <taxon>Campylobacter</taxon>
    </lineage>
</organism>
<reference evidence="5 6" key="1">
    <citation type="journal article" date="2018" name="Emerg. Microbes Infect.">
        <title>Genomic analysis of oral Campylobacter concisus strains identified a potential bacterial molecular marker associated with active Crohn's disease.</title>
        <authorList>
            <person name="Liu F."/>
            <person name="Ma R."/>
            <person name="Tay C.Y.A."/>
            <person name="Octavia S."/>
            <person name="Lan R."/>
            <person name="Chung H.K.L."/>
            <person name="Riordan S.M."/>
            <person name="Grimm M.C."/>
            <person name="Leong R.W."/>
            <person name="Tanaka M.M."/>
            <person name="Connor S."/>
            <person name="Zhang L."/>
        </authorList>
    </citation>
    <scope>NUCLEOTIDE SEQUENCE [LARGE SCALE GENOMIC DNA]</scope>
    <source>
        <strain evidence="5 6">P1CDO2</strain>
    </source>
</reference>
<protein>
    <recommendedName>
        <fullName evidence="2 3">Single-stranded DNA-binding protein</fullName>
        <shortName evidence="2">SSB</shortName>
    </recommendedName>
</protein>
<name>A0A7S9RE87_9BACT</name>
<dbReference type="SUPFAM" id="SSF50249">
    <property type="entry name" value="Nucleic acid-binding proteins"/>
    <property type="match status" value="1"/>
</dbReference>
<evidence type="ECO:0000313" key="5">
    <source>
        <dbReference type="EMBL" id="QPH90166.1"/>
    </source>
</evidence>